<evidence type="ECO:0000256" key="10">
    <source>
        <dbReference type="ARBA" id="ARBA00023136"/>
    </source>
</evidence>
<keyword evidence="3" id="KW-0813">Transport</keyword>
<dbReference type="GO" id="GO:0042773">
    <property type="term" value="P:ATP synthesis coupled electron transport"/>
    <property type="evidence" value="ECO:0007669"/>
    <property type="project" value="TreeGrafter"/>
</dbReference>
<evidence type="ECO:0000256" key="9">
    <source>
        <dbReference type="ARBA" id="ARBA00023008"/>
    </source>
</evidence>
<evidence type="ECO:0000256" key="11">
    <source>
        <dbReference type="ARBA" id="ARBA00024688"/>
    </source>
</evidence>
<protein>
    <recommendedName>
        <fullName evidence="12">Cytochrome aa3 subunit 2</fullName>
    </recommendedName>
</protein>
<organism evidence="16 17">
    <name type="scientific">Prosthecomicrobium pneumaticum</name>
    <dbReference type="NCBI Taxonomy" id="81895"/>
    <lineage>
        <taxon>Bacteria</taxon>
        <taxon>Pseudomonadati</taxon>
        <taxon>Pseudomonadota</taxon>
        <taxon>Alphaproteobacteria</taxon>
        <taxon>Hyphomicrobiales</taxon>
        <taxon>Kaistiaceae</taxon>
        <taxon>Prosthecomicrobium</taxon>
    </lineage>
</organism>
<keyword evidence="8 14" id="KW-1133">Transmembrane helix</keyword>
<evidence type="ECO:0000256" key="12">
    <source>
        <dbReference type="ARBA" id="ARBA00031399"/>
    </source>
</evidence>
<keyword evidence="17" id="KW-1185">Reference proteome</keyword>
<evidence type="ECO:0000256" key="2">
    <source>
        <dbReference type="ARBA" id="ARBA00007866"/>
    </source>
</evidence>
<evidence type="ECO:0000256" key="13">
    <source>
        <dbReference type="ARBA" id="ARBA00047816"/>
    </source>
</evidence>
<keyword evidence="5 14" id="KW-0812">Transmembrane</keyword>
<dbReference type="PROSITE" id="PS00078">
    <property type="entry name" value="COX2"/>
    <property type="match status" value="1"/>
</dbReference>
<dbReference type="SUPFAM" id="SSF49503">
    <property type="entry name" value="Cupredoxins"/>
    <property type="match status" value="1"/>
</dbReference>
<comment type="similarity">
    <text evidence="2">Belongs to the cytochrome c oxidase subunit 2 family.</text>
</comment>
<dbReference type="AlphaFoldDB" id="A0A7W9CUV8"/>
<dbReference type="InterPro" id="IPR002429">
    <property type="entry name" value="CcO_II-like_C"/>
</dbReference>
<name>A0A7W9CUV8_9HYPH</name>
<keyword evidence="9" id="KW-0186">Copper</keyword>
<dbReference type="GO" id="GO:0005507">
    <property type="term" value="F:copper ion binding"/>
    <property type="evidence" value="ECO:0007669"/>
    <property type="project" value="InterPro"/>
</dbReference>
<evidence type="ECO:0000313" key="17">
    <source>
        <dbReference type="Proteomes" id="UP000523821"/>
    </source>
</evidence>
<comment type="function">
    <text evidence="11">Subunits I and II form the functional core of the enzyme complex. Electrons originating in cytochrome c are transferred via heme a and Cu(A) to the binuclear center formed by heme a3 and Cu(B).</text>
</comment>
<comment type="catalytic activity">
    <reaction evidence="13">
        <text>4 Fe(II)-[cytochrome c] + O2 + 8 H(+)(in) = 4 Fe(III)-[cytochrome c] + 2 H2O + 4 H(+)(out)</text>
        <dbReference type="Rhea" id="RHEA:11436"/>
        <dbReference type="Rhea" id="RHEA-COMP:10350"/>
        <dbReference type="Rhea" id="RHEA-COMP:14399"/>
        <dbReference type="ChEBI" id="CHEBI:15377"/>
        <dbReference type="ChEBI" id="CHEBI:15378"/>
        <dbReference type="ChEBI" id="CHEBI:15379"/>
        <dbReference type="ChEBI" id="CHEBI:29033"/>
        <dbReference type="ChEBI" id="CHEBI:29034"/>
        <dbReference type="EC" id="7.1.1.9"/>
    </reaction>
</comment>
<proteinExistence type="inferred from homology"/>
<feature type="domain" description="Cytochrome oxidase subunit II copper A binding" evidence="15">
    <location>
        <begin position="96"/>
        <end position="209"/>
    </location>
</feature>
<evidence type="ECO:0000313" key="16">
    <source>
        <dbReference type="EMBL" id="MBB5752363.1"/>
    </source>
</evidence>
<keyword evidence="7" id="KW-0249">Electron transport</keyword>
<evidence type="ECO:0000256" key="4">
    <source>
        <dbReference type="ARBA" id="ARBA00022660"/>
    </source>
</evidence>
<dbReference type="Gene3D" id="2.60.40.420">
    <property type="entry name" value="Cupredoxins - blue copper proteins"/>
    <property type="match status" value="1"/>
</dbReference>
<evidence type="ECO:0000256" key="7">
    <source>
        <dbReference type="ARBA" id="ARBA00022982"/>
    </source>
</evidence>
<accession>A0A7W9CUV8</accession>
<sequence length="216" mass="22810">MALAACGGPYSALAPAGPVAANVALLWWIMAAGATIIFLAVFVALAIVWRRPALLGAAPERRLILWGGLALPGAILLLLLAAAFVLGERLVAAAREDEGAIEVIGRRWEWSFRYPGAAGAVSTGTLHIPAGEDVAFRVISEDVIHAFWIPRLGGKIDAIPGHVTRIRLRADAPGVYGGVCAEFCGTDHAAMFFRVEAHPPERYADVLAGLARETGQ</sequence>
<keyword evidence="4" id="KW-0679">Respiratory chain</keyword>
<dbReference type="GO" id="GO:0016020">
    <property type="term" value="C:membrane"/>
    <property type="evidence" value="ECO:0007669"/>
    <property type="project" value="UniProtKB-SubCell"/>
</dbReference>
<evidence type="ECO:0000256" key="14">
    <source>
        <dbReference type="SAM" id="Phobius"/>
    </source>
</evidence>
<reference evidence="16 17" key="1">
    <citation type="submission" date="2020-08" db="EMBL/GenBank/DDBJ databases">
        <title>Genomic Encyclopedia of Type Strains, Phase IV (KMG-IV): sequencing the most valuable type-strain genomes for metagenomic binning, comparative biology and taxonomic classification.</title>
        <authorList>
            <person name="Goeker M."/>
        </authorList>
    </citation>
    <scope>NUCLEOTIDE SEQUENCE [LARGE SCALE GENOMIC DNA]</scope>
    <source>
        <strain evidence="16 17">DSM 16268</strain>
    </source>
</reference>
<feature type="transmembrane region" description="Helical" evidence="14">
    <location>
        <begin position="26"/>
        <end position="51"/>
    </location>
</feature>
<dbReference type="PANTHER" id="PTHR22888">
    <property type="entry name" value="CYTOCHROME C OXIDASE, SUBUNIT II"/>
    <property type="match status" value="1"/>
</dbReference>
<dbReference type="Proteomes" id="UP000523821">
    <property type="component" value="Unassembled WGS sequence"/>
</dbReference>
<gene>
    <name evidence="16" type="ORF">GGQ63_001415</name>
</gene>
<dbReference type="InterPro" id="IPR001505">
    <property type="entry name" value="Copper_CuA"/>
</dbReference>
<keyword evidence="10 14" id="KW-0472">Membrane</keyword>
<dbReference type="GO" id="GO:0004129">
    <property type="term" value="F:cytochrome-c oxidase activity"/>
    <property type="evidence" value="ECO:0007669"/>
    <property type="project" value="UniProtKB-EC"/>
</dbReference>
<dbReference type="InterPro" id="IPR008972">
    <property type="entry name" value="Cupredoxin"/>
</dbReference>
<comment type="caution">
    <text evidence="16">The sequence shown here is derived from an EMBL/GenBank/DDBJ whole genome shotgun (WGS) entry which is preliminary data.</text>
</comment>
<comment type="subcellular location">
    <subcellularLocation>
        <location evidence="1">Membrane</location>
        <topology evidence="1">Multi-pass membrane protein</topology>
    </subcellularLocation>
</comment>
<dbReference type="Pfam" id="PF00116">
    <property type="entry name" value="COX2"/>
    <property type="match status" value="1"/>
</dbReference>
<dbReference type="NCBIfam" id="TIGR02866">
    <property type="entry name" value="CoxB"/>
    <property type="match status" value="1"/>
</dbReference>
<evidence type="ECO:0000256" key="6">
    <source>
        <dbReference type="ARBA" id="ARBA00022723"/>
    </source>
</evidence>
<evidence type="ECO:0000256" key="5">
    <source>
        <dbReference type="ARBA" id="ARBA00022692"/>
    </source>
</evidence>
<keyword evidence="6" id="KW-0479">Metal-binding</keyword>
<dbReference type="RefSeq" id="WP_246429639.1">
    <property type="nucleotide sequence ID" value="NZ_JACHOO010000002.1"/>
</dbReference>
<evidence type="ECO:0000256" key="3">
    <source>
        <dbReference type="ARBA" id="ARBA00022448"/>
    </source>
</evidence>
<dbReference type="InterPro" id="IPR014222">
    <property type="entry name" value="Cyt_c_oxidase_su2"/>
</dbReference>
<dbReference type="PANTHER" id="PTHR22888:SF9">
    <property type="entry name" value="CYTOCHROME C OXIDASE SUBUNIT 2"/>
    <property type="match status" value="1"/>
</dbReference>
<dbReference type="EMBL" id="JACHOO010000002">
    <property type="protein sequence ID" value="MBB5752363.1"/>
    <property type="molecule type" value="Genomic_DNA"/>
</dbReference>
<evidence type="ECO:0000259" key="15">
    <source>
        <dbReference type="PROSITE" id="PS50857"/>
    </source>
</evidence>
<dbReference type="InterPro" id="IPR045187">
    <property type="entry name" value="CcO_II"/>
</dbReference>
<feature type="transmembrane region" description="Helical" evidence="14">
    <location>
        <begin position="63"/>
        <end position="86"/>
    </location>
</feature>
<dbReference type="GO" id="GO:0016491">
    <property type="term" value="F:oxidoreductase activity"/>
    <property type="evidence" value="ECO:0007669"/>
    <property type="project" value="InterPro"/>
</dbReference>
<evidence type="ECO:0000256" key="1">
    <source>
        <dbReference type="ARBA" id="ARBA00004141"/>
    </source>
</evidence>
<dbReference type="PROSITE" id="PS50857">
    <property type="entry name" value="COX2_CUA"/>
    <property type="match status" value="1"/>
</dbReference>
<evidence type="ECO:0000256" key="8">
    <source>
        <dbReference type="ARBA" id="ARBA00022989"/>
    </source>
</evidence>